<dbReference type="HOGENOM" id="CLU_1150367_0_0_3"/>
<keyword evidence="1" id="KW-0614">Plasmid</keyword>
<name>B8HZA0_CYAP4</name>
<dbReference type="OrthoDB" id="535577at2"/>
<sequence length="241" mass="25947">MGINLNNLQGCTTALATGLLTIGLLVVDKQSASATQQLFCDGRMKNGWAYTAEFLNGRFTQIRWQRSGQPPQTTNLTFSSTNAQGQPIYTGAFQAATTVTLVDLSGGNVQSGSQISVRVEEWGSSVGTCGISTGGNAPPSPPLISQRFFCDGRMKNGWAYTAEFSDRRFTLIRWQRSGQPPQTTNLTFSSTNAQGQPIYTGAFQAATTVTLVDLSGGNVRPGSEVSIGVEEWGWSRGRCRR</sequence>
<dbReference type="AlphaFoldDB" id="B8HZA0"/>
<dbReference type="KEGG" id="cyn:Cyan7425_0032"/>
<evidence type="ECO:0000313" key="1">
    <source>
        <dbReference type="EMBL" id="ACL47748.1"/>
    </source>
</evidence>
<geneLocation type="plasmid" evidence="1">
    <name>pP742502</name>
</geneLocation>
<dbReference type="EMBL" id="CP001346">
    <property type="protein sequence ID" value="ACL47748.1"/>
    <property type="molecule type" value="Genomic_DNA"/>
</dbReference>
<protein>
    <submittedName>
        <fullName evidence="1">Uncharacterized protein</fullName>
    </submittedName>
</protein>
<accession>B8HZA0</accession>
<gene>
    <name evidence="1" type="ordered locus">Cyan7425_0032</name>
</gene>
<dbReference type="eggNOG" id="ENOG5031GPG">
    <property type="taxonomic scope" value="Bacteria"/>
</dbReference>
<reference evidence="1" key="1">
    <citation type="submission" date="2009-01" db="EMBL/GenBank/DDBJ databases">
        <title>Complete sequence of plasmid2 Cyanothece sp. PCC 7425.</title>
        <authorList>
            <consortium name="US DOE Joint Genome Institute"/>
            <person name="Lucas S."/>
            <person name="Copeland A."/>
            <person name="Lapidus A."/>
            <person name="Glavina del Rio T."/>
            <person name="Dalin E."/>
            <person name="Tice H."/>
            <person name="Bruce D."/>
            <person name="Goodwin L."/>
            <person name="Pitluck S."/>
            <person name="Sims D."/>
            <person name="Meineke L."/>
            <person name="Brettin T."/>
            <person name="Detter J.C."/>
            <person name="Han C."/>
            <person name="Larimer F."/>
            <person name="Land M."/>
            <person name="Hauser L."/>
            <person name="Kyrpides N."/>
            <person name="Ovchinnikova G."/>
            <person name="Liberton M."/>
            <person name="Stoeckel J."/>
            <person name="Banerjee A."/>
            <person name="Singh A."/>
            <person name="Page L."/>
            <person name="Sato H."/>
            <person name="Zhao L."/>
            <person name="Sherman L."/>
            <person name="Pakrasi H."/>
            <person name="Richardson P."/>
        </authorList>
    </citation>
    <scope>NUCLEOTIDE SEQUENCE</scope>
    <source>
        <strain evidence="1">PCC 7425</strain>
        <plasmid evidence="1">pP742502</plasmid>
    </source>
</reference>
<proteinExistence type="predicted"/>
<organism evidence="1">
    <name type="scientific">Cyanothece sp. (strain PCC 7425 / ATCC 29141)</name>
    <dbReference type="NCBI Taxonomy" id="395961"/>
    <lineage>
        <taxon>Bacteria</taxon>
        <taxon>Bacillati</taxon>
        <taxon>Cyanobacteriota</taxon>
        <taxon>Cyanophyceae</taxon>
        <taxon>Gomontiellales</taxon>
        <taxon>Cyanothecaceae</taxon>
        <taxon>Cyanothece</taxon>
    </lineage>
</organism>